<evidence type="ECO:0000313" key="13">
    <source>
        <dbReference type="Proteomes" id="UP000032568"/>
    </source>
</evidence>
<name>A0AAE9YTI0_9GAMM</name>
<comment type="subcellular location">
    <subcellularLocation>
        <location evidence="1">Cell membrane</location>
        <topology evidence="1">Multi-pass membrane protein</topology>
    </subcellularLocation>
</comment>
<dbReference type="PROSITE" id="PS50893">
    <property type="entry name" value="ABC_TRANSPORTER_2"/>
    <property type="match status" value="1"/>
</dbReference>
<dbReference type="Pfam" id="PF00005">
    <property type="entry name" value="ABC_tran"/>
    <property type="match status" value="1"/>
</dbReference>
<dbReference type="Gene3D" id="3.40.50.300">
    <property type="entry name" value="P-loop containing nucleotide triphosphate hydrolases"/>
    <property type="match status" value="1"/>
</dbReference>
<dbReference type="GO" id="GO:0030256">
    <property type="term" value="C:type I protein secretion system complex"/>
    <property type="evidence" value="ECO:0007669"/>
    <property type="project" value="InterPro"/>
</dbReference>
<dbReference type="AlphaFoldDB" id="A0AAE9YTI0"/>
<evidence type="ECO:0000259" key="10">
    <source>
        <dbReference type="PROSITE" id="PS50893"/>
    </source>
</evidence>
<keyword evidence="7 9" id="KW-1133">Transmembrane helix</keyword>
<protein>
    <submittedName>
        <fullName evidence="12">Type I secretion system permease/ATPase</fullName>
    </submittedName>
</protein>
<keyword evidence="5" id="KW-0547">Nucleotide-binding</keyword>
<feature type="transmembrane region" description="Helical" evidence="9">
    <location>
        <begin position="21"/>
        <end position="43"/>
    </location>
</feature>
<evidence type="ECO:0000256" key="2">
    <source>
        <dbReference type="ARBA" id="ARBA00022448"/>
    </source>
</evidence>
<keyword evidence="8 9" id="KW-0472">Membrane</keyword>
<dbReference type="GO" id="GO:0034040">
    <property type="term" value="F:ATPase-coupled lipid transmembrane transporter activity"/>
    <property type="evidence" value="ECO:0007669"/>
    <property type="project" value="TreeGrafter"/>
</dbReference>
<dbReference type="Proteomes" id="UP000032568">
    <property type="component" value="Chromosome"/>
</dbReference>
<gene>
    <name evidence="12" type="ORF">SG35_001145</name>
</gene>
<evidence type="ECO:0000256" key="6">
    <source>
        <dbReference type="ARBA" id="ARBA00022840"/>
    </source>
</evidence>
<evidence type="ECO:0000256" key="8">
    <source>
        <dbReference type="ARBA" id="ARBA00023136"/>
    </source>
</evidence>
<dbReference type="InterPro" id="IPR017871">
    <property type="entry name" value="ABC_transporter-like_CS"/>
</dbReference>
<dbReference type="InterPro" id="IPR003439">
    <property type="entry name" value="ABC_transporter-like_ATP-bd"/>
</dbReference>
<feature type="domain" description="ABC transporter" evidence="10">
    <location>
        <begin position="328"/>
        <end position="563"/>
    </location>
</feature>
<dbReference type="EMBL" id="CP059735">
    <property type="protein sequence ID" value="WDD99326.1"/>
    <property type="molecule type" value="Genomic_DNA"/>
</dbReference>
<evidence type="ECO:0000313" key="12">
    <source>
        <dbReference type="EMBL" id="WDD99326.1"/>
    </source>
</evidence>
<proteinExistence type="predicted"/>
<dbReference type="SUPFAM" id="SSF52540">
    <property type="entry name" value="P-loop containing nucleoside triphosphate hydrolases"/>
    <property type="match status" value="1"/>
</dbReference>
<dbReference type="InterPro" id="IPR036640">
    <property type="entry name" value="ABC1_TM_sf"/>
</dbReference>
<dbReference type="Pfam" id="PF00664">
    <property type="entry name" value="ABC_membrane"/>
    <property type="match status" value="1"/>
</dbReference>
<keyword evidence="6" id="KW-0067">ATP-binding</keyword>
<evidence type="ECO:0000256" key="3">
    <source>
        <dbReference type="ARBA" id="ARBA00022475"/>
    </source>
</evidence>
<organism evidence="12 13">
    <name type="scientific">Thalassomonas actiniarum</name>
    <dbReference type="NCBI Taxonomy" id="485447"/>
    <lineage>
        <taxon>Bacteria</taxon>
        <taxon>Pseudomonadati</taxon>
        <taxon>Pseudomonadota</taxon>
        <taxon>Gammaproteobacteria</taxon>
        <taxon>Alteromonadales</taxon>
        <taxon>Colwelliaceae</taxon>
        <taxon>Thalassomonas</taxon>
    </lineage>
</organism>
<dbReference type="FunFam" id="3.40.50.300:FF:001444">
    <property type="entry name" value="ABC transporter ATP-binding protein"/>
    <property type="match status" value="1"/>
</dbReference>
<dbReference type="PROSITE" id="PS00211">
    <property type="entry name" value="ABC_TRANSPORTER_1"/>
    <property type="match status" value="1"/>
</dbReference>
<evidence type="ECO:0000256" key="9">
    <source>
        <dbReference type="SAM" id="Phobius"/>
    </source>
</evidence>
<dbReference type="PANTHER" id="PTHR24221:SF248">
    <property type="entry name" value="ABC TRANSPORTER TRANSMEMBRANE REGION"/>
    <property type="match status" value="1"/>
</dbReference>
<keyword evidence="2" id="KW-0813">Transport</keyword>
<reference evidence="12 13" key="1">
    <citation type="journal article" date="2015" name="Genome Announc.">
        <title>Draft Genome Sequences of Marine Isolates of Thalassomonas viridans and Thalassomonas actiniarum.</title>
        <authorList>
            <person name="Olonade I."/>
            <person name="van Zyl L.J."/>
            <person name="Trindade M."/>
        </authorList>
    </citation>
    <scope>NUCLEOTIDE SEQUENCE [LARGE SCALE GENOMIC DNA]</scope>
    <source>
        <strain evidence="12 13">A5K-106</strain>
    </source>
</reference>
<dbReference type="NCBIfam" id="TIGR01842">
    <property type="entry name" value="type_I_sec_PrtD"/>
    <property type="match status" value="1"/>
</dbReference>
<keyword evidence="3" id="KW-1003">Cell membrane</keyword>
<dbReference type="InterPro" id="IPR010128">
    <property type="entry name" value="ATPase_T1SS_PrtD-like"/>
</dbReference>
<evidence type="ECO:0000256" key="5">
    <source>
        <dbReference type="ARBA" id="ARBA00022741"/>
    </source>
</evidence>
<dbReference type="Gene3D" id="1.20.1560.10">
    <property type="entry name" value="ABC transporter type 1, transmembrane domain"/>
    <property type="match status" value="1"/>
</dbReference>
<dbReference type="InterPro" id="IPR011527">
    <property type="entry name" value="ABC1_TM_dom"/>
</dbReference>
<reference evidence="12 13" key="2">
    <citation type="journal article" date="2022" name="Mar. Drugs">
        <title>Bioassay-Guided Fractionation Leads to the Detection of Cholic Acid Generated by the Rare Thalassomonas sp.</title>
        <authorList>
            <person name="Pheiffer F."/>
            <person name="Schneider Y.K."/>
            <person name="Hansen E.H."/>
            <person name="Andersen J.H."/>
            <person name="Isaksson J."/>
            <person name="Busche T."/>
            <person name="R C."/>
            <person name="Kalinowski J."/>
            <person name="Zyl L.V."/>
            <person name="Trindade M."/>
        </authorList>
    </citation>
    <scope>NUCLEOTIDE SEQUENCE [LARGE SCALE GENOMIC DNA]</scope>
    <source>
        <strain evidence="12 13">A5K-106</strain>
    </source>
</reference>
<dbReference type="InterPro" id="IPR003593">
    <property type="entry name" value="AAA+_ATPase"/>
</dbReference>
<feature type="domain" description="ABC transmembrane type-1" evidence="11">
    <location>
        <begin position="19"/>
        <end position="297"/>
    </location>
</feature>
<dbReference type="GO" id="GO:0030253">
    <property type="term" value="P:protein secretion by the type I secretion system"/>
    <property type="evidence" value="ECO:0007669"/>
    <property type="project" value="InterPro"/>
</dbReference>
<dbReference type="GO" id="GO:0005524">
    <property type="term" value="F:ATP binding"/>
    <property type="evidence" value="ECO:0007669"/>
    <property type="project" value="UniProtKB-KW"/>
</dbReference>
<dbReference type="PROSITE" id="PS50929">
    <property type="entry name" value="ABC_TM1F"/>
    <property type="match status" value="1"/>
</dbReference>
<keyword evidence="4 9" id="KW-0812">Transmembrane</keyword>
<dbReference type="InterPro" id="IPR047957">
    <property type="entry name" value="ABC_AprD-like_6TM"/>
</dbReference>
<evidence type="ECO:0000259" key="11">
    <source>
        <dbReference type="PROSITE" id="PS50929"/>
    </source>
</evidence>
<dbReference type="InterPro" id="IPR039421">
    <property type="entry name" value="Type_1_exporter"/>
</dbReference>
<feature type="transmembrane region" description="Helical" evidence="9">
    <location>
        <begin position="142"/>
        <end position="171"/>
    </location>
</feature>
<dbReference type="GO" id="GO:0005886">
    <property type="term" value="C:plasma membrane"/>
    <property type="evidence" value="ECO:0007669"/>
    <property type="project" value="UniProtKB-SubCell"/>
</dbReference>
<dbReference type="KEGG" id="tact:SG35_001145"/>
<evidence type="ECO:0000256" key="7">
    <source>
        <dbReference type="ARBA" id="ARBA00022989"/>
    </source>
</evidence>
<keyword evidence="13" id="KW-1185">Reference proteome</keyword>
<feature type="transmembrane region" description="Helical" evidence="9">
    <location>
        <begin position="55"/>
        <end position="75"/>
    </location>
</feature>
<dbReference type="GO" id="GO:0016887">
    <property type="term" value="F:ATP hydrolysis activity"/>
    <property type="evidence" value="ECO:0007669"/>
    <property type="project" value="InterPro"/>
</dbReference>
<dbReference type="CDD" id="cd18586">
    <property type="entry name" value="ABC_6TM_PrtD_like"/>
    <property type="match status" value="1"/>
</dbReference>
<dbReference type="SMART" id="SM00382">
    <property type="entry name" value="AAA"/>
    <property type="match status" value="1"/>
</dbReference>
<evidence type="ECO:0000256" key="4">
    <source>
        <dbReference type="ARBA" id="ARBA00022692"/>
    </source>
</evidence>
<accession>A0AAE9YTI0</accession>
<dbReference type="SUPFAM" id="SSF90123">
    <property type="entry name" value="ABC transporter transmembrane region"/>
    <property type="match status" value="1"/>
</dbReference>
<sequence>MRQPSDLILAFRQCRKSFLAIGLFSCGINLLMLVPAFYMLQVYDRVVTSGSGSTLLMLTLVMLFLLAGMGVLDWLRSVILVKVSMKIGLLLNQRIFDGAFKQTLLDGKVQNHLQPMQDLTGLRQFLSGNGVTSFFDAPWVPIYLAVMFFIHPVFGWIGLFAAVIMIIFALLNEHFNKGVQLEASHHNAQAVNYTMSSLRNAEVVQAMGMLTNIRRRWQLYASKALYYQDINGRRSALFVSLSKTVRFILQSAILGAGALLVIQQEMTPGLMIGGSLLLGRALAPIDQLINTWKQFINARNQYQRLNQLLHELPLEAEKTPLPVPEGRITVERLVVAAPGSKAPILKGLNFSLRPGEILGLIGPSAAGKSTLARVLLGIWPASNGKVRLDGADIFLRPADELGQYIGYLPQDVELFEGTIAENIARFNRVDAEAVHLAARQAGVHDMILRLPQGYDTQIGSGGSFLSGGQRQRIGLARALYGQPKLVVLDEPNASLDEQGEVALEKAIQVLKANKTTVIIISHRKHVFTCVDTLFVMNAGVISLGGPREQVLAKLNSVPMPAKTPAAPSSPAPAAPVSAKINKAI</sequence>
<dbReference type="GO" id="GO:0140359">
    <property type="term" value="F:ABC-type transporter activity"/>
    <property type="evidence" value="ECO:0007669"/>
    <property type="project" value="InterPro"/>
</dbReference>
<dbReference type="RefSeq" id="WP_044833716.1">
    <property type="nucleotide sequence ID" value="NZ_CP059735.1"/>
</dbReference>
<dbReference type="InterPro" id="IPR027417">
    <property type="entry name" value="P-loop_NTPase"/>
</dbReference>
<evidence type="ECO:0000256" key="1">
    <source>
        <dbReference type="ARBA" id="ARBA00004651"/>
    </source>
</evidence>
<dbReference type="PANTHER" id="PTHR24221">
    <property type="entry name" value="ATP-BINDING CASSETTE SUB-FAMILY B"/>
    <property type="match status" value="1"/>
</dbReference>